<dbReference type="RefSeq" id="WP_073131932.1">
    <property type="nucleotide sequence ID" value="NZ_FQZF01000004.1"/>
</dbReference>
<dbReference type="AlphaFoldDB" id="A0A1M6DDJ9"/>
<feature type="transmembrane region" description="Helical" evidence="6">
    <location>
        <begin position="257"/>
        <end position="279"/>
    </location>
</feature>
<dbReference type="STRING" id="198092.SAMN02745194_00905"/>
<proteinExistence type="predicted"/>
<feature type="signal peptide" evidence="7">
    <location>
        <begin position="1"/>
        <end position="19"/>
    </location>
</feature>
<keyword evidence="4 6" id="KW-1133">Transmembrane helix</keyword>
<reference evidence="8 9" key="1">
    <citation type="submission" date="2016-11" db="EMBL/GenBank/DDBJ databases">
        <authorList>
            <person name="Jaros S."/>
            <person name="Januszkiewicz K."/>
            <person name="Wedrychowicz H."/>
        </authorList>
    </citation>
    <scope>NUCLEOTIDE SEQUENCE [LARGE SCALE GENOMIC DNA]</scope>
    <source>
        <strain evidence="8 9">DSM 14916</strain>
    </source>
</reference>
<evidence type="ECO:0000256" key="6">
    <source>
        <dbReference type="SAM" id="Phobius"/>
    </source>
</evidence>
<comment type="subcellular location">
    <subcellularLocation>
        <location evidence="1">Cell membrane</location>
        <topology evidence="1">Multi-pass membrane protein</topology>
    </subcellularLocation>
</comment>
<evidence type="ECO:0000256" key="2">
    <source>
        <dbReference type="ARBA" id="ARBA00022475"/>
    </source>
</evidence>
<evidence type="ECO:0000313" key="9">
    <source>
        <dbReference type="Proteomes" id="UP000184387"/>
    </source>
</evidence>
<name>A0A1M6DDJ9_9PROT</name>
<evidence type="ECO:0000256" key="5">
    <source>
        <dbReference type="ARBA" id="ARBA00023136"/>
    </source>
</evidence>
<evidence type="ECO:0000256" key="4">
    <source>
        <dbReference type="ARBA" id="ARBA00022989"/>
    </source>
</evidence>
<evidence type="ECO:0000313" key="8">
    <source>
        <dbReference type="EMBL" id="SHI71235.1"/>
    </source>
</evidence>
<keyword evidence="7" id="KW-0732">Signal</keyword>
<dbReference type="EMBL" id="FQZF01000004">
    <property type="protein sequence ID" value="SHI71235.1"/>
    <property type="molecule type" value="Genomic_DNA"/>
</dbReference>
<keyword evidence="9" id="KW-1185">Reference proteome</keyword>
<evidence type="ECO:0000256" key="7">
    <source>
        <dbReference type="SAM" id="SignalP"/>
    </source>
</evidence>
<accession>A0A1M6DDJ9</accession>
<feature type="transmembrane region" description="Helical" evidence="6">
    <location>
        <begin position="67"/>
        <end position="85"/>
    </location>
</feature>
<sequence length="298" mass="32110">MRALAAALPLLLLAGGALAHGGEHHDHAASWTFDPWVLAPLLLSLLLYLGGTLRLWRRAGAGRGIRFSQVGFYLAGWLFMAGALLSPLHWFGERVFTLHMIEHEIVMAVAAPLLVLARPAGALAWALPPAARRAMGRLGRRPAMWAIWAALTAPIFATIAHGVAIWAWHIPALFDAAVVDVLLHRLQHLSFIVTALLFWWALLRRCSAGSAALHLFVTMMHTGILGALMALAPRVLYHTQTAGAGIWGLTPMEDQQLAGLVMWIPAGTVYAGAMLAFLASWISRTGQGRGGEHAVPAP</sequence>
<evidence type="ECO:0000256" key="3">
    <source>
        <dbReference type="ARBA" id="ARBA00022692"/>
    </source>
</evidence>
<dbReference type="Proteomes" id="UP000184387">
    <property type="component" value="Unassembled WGS sequence"/>
</dbReference>
<evidence type="ECO:0000256" key="1">
    <source>
        <dbReference type="ARBA" id="ARBA00004651"/>
    </source>
</evidence>
<feature type="transmembrane region" description="Helical" evidence="6">
    <location>
        <begin position="105"/>
        <end position="127"/>
    </location>
</feature>
<dbReference type="OrthoDB" id="259025at2"/>
<feature type="transmembrane region" description="Helical" evidence="6">
    <location>
        <begin position="147"/>
        <end position="170"/>
    </location>
</feature>
<feature type="transmembrane region" description="Helical" evidence="6">
    <location>
        <begin position="215"/>
        <end position="237"/>
    </location>
</feature>
<keyword evidence="2" id="KW-1003">Cell membrane</keyword>
<feature type="transmembrane region" description="Helical" evidence="6">
    <location>
        <begin position="182"/>
        <end position="203"/>
    </location>
</feature>
<dbReference type="GO" id="GO:0005886">
    <property type="term" value="C:plasma membrane"/>
    <property type="evidence" value="ECO:0007669"/>
    <property type="project" value="UniProtKB-SubCell"/>
</dbReference>
<feature type="transmembrane region" description="Helical" evidence="6">
    <location>
        <begin position="35"/>
        <end position="55"/>
    </location>
</feature>
<dbReference type="InterPro" id="IPR019108">
    <property type="entry name" value="Caa3_assmbl_CtaG-rel"/>
</dbReference>
<dbReference type="Pfam" id="PF09678">
    <property type="entry name" value="Caa3_CtaG"/>
    <property type="match status" value="1"/>
</dbReference>
<keyword evidence="5 6" id="KW-0472">Membrane</keyword>
<organism evidence="8 9">
    <name type="scientific">Muricoccus roseus</name>
    <dbReference type="NCBI Taxonomy" id="198092"/>
    <lineage>
        <taxon>Bacteria</taxon>
        <taxon>Pseudomonadati</taxon>
        <taxon>Pseudomonadota</taxon>
        <taxon>Alphaproteobacteria</taxon>
        <taxon>Acetobacterales</taxon>
        <taxon>Roseomonadaceae</taxon>
        <taxon>Muricoccus</taxon>
    </lineage>
</organism>
<keyword evidence="3 6" id="KW-0812">Transmembrane</keyword>
<feature type="chain" id="PRO_5009916669" evidence="7">
    <location>
        <begin position="20"/>
        <end position="298"/>
    </location>
</feature>
<protein>
    <submittedName>
        <fullName evidence="8">Cytochrome c oxidase assembly factor CtaG</fullName>
    </submittedName>
</protein>
<gene>
    <name evidence="8" type="ORF">SAMN02745194_00905</name>
</gene>